<dbReference type="Proteomes" id="UP001289374">
    <property type="component" value="Unassembled WGS sequence"/>
</dbReference>
<feature type="compositionally biased region" description="Polar residues" evidence="1">
    <location>
        <begin position="167"/>
        <end position="177"/>
    </location>
</feature>
<comment type="caution">
    <text evidence="2">The sequence shown here is derived from an EMBL/GenBank/DDBJ whole genome shotgun (WGS) entry which is preliminary data.</text>
</comment>
<proteinExistence type="predicted"/>
<evidence type="ECO:0000313" key="2">
    <source>
        <dbReference type="EMBL" id="KAK4397561.1"/>
    </source>
</evidence>
<dbReference type="PANTHER" id="PTHR36607:SF20">
    <property type="entry name" value="AMINOTRANSFERASE-LIKE PLANT MOBILE DOMAIN-CONTAINING PROTEIN"/>
    <property type="match status" value="1"/>
</dbReference>
<protein>
    <recommendedName>
        <fullName evidence="4">Aminotransferase-like plant mobile domain-containing protein</fullName>
    </recommendedName>
</protein>
<evidence type="ECO:0000313" key="3">
    <source>
        <dbReference type="Proteomes" id="UP001289374"/>
    </source>
</evidence>
<name>A0AAE1WQF2_9LAMI</name>
<feature type="region of interest" description="Disordered" evidence="1">
    <location>
        <begin position="227"/>
        <end position="247"/>
    </location>
</feature>
<reference evidence="2" key="1">
    <citation type="submission" date="2020-06" db="EMBL/GenBank/DDBJ databases">
        <authorList>
            <person name="Li T."/>
            <person name="Hu X."/>
            <person name="Zhang T."/>
            <person name="Song X."/>
            <person name="Zhang H."/>
            <person name="Dai N."/>
            <person name="Sheng W."/>
            <person name="Hou X."/>
            <person name="Wei L."/>
        </authorList>
    </citation>
    <scope>NUCLEOTIDE SEQUENCE</scope>
    <source>
        <strain evidence="2">K16</strain>
        <tissue evidence="2">Leaf</tissue>
    </source>
</reference>
<sequence length="391" mass="44333">MASLMANDQRVNLAIPVLASIYEGLNTIATSPKPTGTSHSFPIHLVYAWLVCYSKTHYSIWQELCGPKMMRFSGEGGAKCYEPREARKRIHKAEFVSWAYNMLVKDGLFMFVDDGHAEELDHNYFIALRSSYLTLLQGNRFTIEPYSPYRLKSIKIALKFVEASKGKGSSHNLADSDSSNKDRHWKRQKKEFTPLKAIETNESASRSSLANFIVELEDDIQSIDVGEESETSHLSTMTPPLGMGLKKKQSPPPVAVSVFEGESFLFNYQKEFLQMLWSGLLVKISNTPVNFLSSIEDDVYLILESMKSFHKFDVSTVEESLNTFFVKVRTYDEARSLSSEKLSRSIHEQQLTEAKAHLQDVEAKASEKAFEIQSSMDELEHIEKEIVVLKG</sequence>
<organism evidence="2 3">
    <name type="scientific">Sesamum angolense</name>
    <dbReference type="NCBI Taxonomy" id="2727404"/>
    <lineage>
        <taxon>Eukaryota</taxon>
        <taxon>Viridiplantae</taxon>
        <taxon>Streptophyta</taxon>
        <taxon>Embryophyta</taxon>
        <taxon>Tracheophyta</taxon>
        <taxon>Spermatophyta</taxon>
        <taxon>Magnoliopsida</taxon>
        <taxon>eudicotyledons</taxon>
        <taxon>Gunneridae</taxon>
        <taxon>Pentapetalae</taxon>
        <taxon>asterids</taxon>
        <taxon>lamiids</taxon>
        <taxon>Lamiales</taxon>
        <taxon>Pedaliaceae</taxon>
        <taxon>Sesamum</taxon>
    </lineage>
</organism>
<dbReference type="EMBL" id="JACGWL010000008">
    <property type="protein sequence ID" value="KAK4397561.1"/>
    <property type="molecule type" value="Genomic_DNA"/>
</dbReference>
<keyword evidence="3" id="KW-1185">Reference proteome</keyword>
<reference evidence="2" key="2">
    <citation type="journal article" date="2024" name="Plant">
        <title>Genomic evolution and insights into agronomic trait innovations of Sesamum species.</title>
        <authorList>
            <person name="Miao H."/>
            <person name="Wang L."/>
            <person name="Qu L."/>
            <person name="Liu H."/>
            <person name="Sun Y."/>
            <person name="Le M."/>
            <person name="Wang Q."/>
            <person name="Wei S."/>
            <person name="Zheng Y."/>
            <person name="Lin W."/>
            <person name="Duan Y."/>
            <person name="Cao H."/>
            <person name="Xiong S."/>
            <person name="Wang X."/>
            <person name="Wei L."/>
            <person name="Li C."/>
            <person name="Ma Q."/>
            <person name="Ju M."/>
            <person name="Zhao R."/>
            <person name="Li G."/>
            <person name="Mu C."/>
            <person name="Tian Q."/>
            <person name="Mei H."/>
            <person name="Zhang T."/>
            <person name="Gao T."/>
            <person name="Zhang H."/>
        </authorList>
    </citation>
    <scope>NUCLEOTIDE SEQUENCE</scope>
    <source>
        <strain evidence="2">K16</strain>
    </source>
</reference>
<dbReference type="AlphaFoldDB" id="A0AAE1WQF2"/>
<evidence type="ECO:0000256" key="1">
    <source>
        <dbReference type="SAM" id="MobiDB-lite"/>
    </source>
</evidence>
<dbReference type="PANTHER" id="PTHR36607">
    <property type="entry name" value="1,2-DIHYDROXY-3-KETO-5-METHYLTHIOPENTENE DIOXYGENASE 4"/>
    <property type="match status" value="1"/>
</dbReference>
<gene>
    <name evidence="2" type="ORF">Sango_1592700</name>
</gene>
<accession>A0AAE1WQF2</accession>
<feature type="region of interest" description="Disordered" evidence="1">
    <location>
        <begin position="167"/>
        <end position="186"/>
    </location>
</feature>
<evidence type="ECO:0008006" key="4">
    <source>
        <dbReference type="Google" id="ProtNLM"/>
    </source>
</evidence>